<proteinExistence type="predicted"/>
<feature type="compositionally biased region" description="Polar residues" evidence="11">
    <location>
        <begin position="364"/>
        <end position="377"/>
    </location>
</feature>
<dbReference type="Pfam" id="PF00010">
    <property type="entry name" value="HLH"/>
    <property type="match status" value="1"/>
</dbReference>
<organism evidence="13 14">
    <name type="scientific">Phascolarctos cinereus</name>
    <name type="common">Koala</name>
    <dbReference type="NCBI Taxonomy" id="38626"/>
    <lineage>
        <taxon>Eukaryota</taxon>
        <taxon>Metazoa</taxon>
        <taxon>Chordata</taxon>
        <taxon>Craniata</taxon>
        <taxon>Vertebrata</taxon>
        <taxon>Euteleostomi</taxon>
        <taxon>Mammalia</taxon>
        <taxon>Metatheria</taxon>
        <taxon>Diprotodontia</taxon>
        <taxon>Phascolarctidae</taxon>
        <taxon>Phascolarctos</taxon>
    </lineage>
</organism>
<dbReference type="CTD" id="6938"/>
<dbReference type="PROSITE" id="PS50888">
    <property type="entry name" value="BHLH"/>
    <property type="match status" value="1"/>
</dbReference>
<gene>
    <name evidence="14" type="primary">TCF12</name>
</gene>
<evidence type="ECO:0000256" key="1">
    <source>
        <dbReference type="ARBA" id="ARBA00004123"/>
    </source>
</evidence>
<feature type="region of interest" description="Disordered" evidence="11">
    <location>
        <begin position="349"/>
        <end position="392"/>
    </location>
</feature>
<dbReference type="RefSeq" id="XP_020837312.1">
    <property type="nucleotide sequence ID" value="XM_020981653.1"/>
</dbReference>
<reference evidence="14" key="1">
    <citation type="submission" date="2025-08" db="UniProtKB">
        <authorList>
            <consortium name="RefSeq"/>
        </authorList>
    </citation>
    <scope>IDENTIFICATION</scope>
    <source>
        <tissue evidence="14">Spleen</tissue>
    </source>
</reference>
<feature type="compositionally biased region" description="Polar residues" evidence="11">
    <location>
        <begin position="30"/>
        <end position="48"/>
    </location>
</feature>
<dbReference type="SMART" id="SM00353">
    <property type="entry name" value="HLH"/>
    <property type="match status" value="1"/>
</dbReference>
<protein>
    <recommendedName>
        <fullName evidence="7">Transcription factor 12</fullName>
    </recommendedName>
    <alternativeName>
        <fullName evidence="10">DNA-binding protein HTF4</fullName>
    </alternativeName>
    <alternativeName>
        <fullName evidence="8">E-box-binding protein</fullName>
    </alternativeName>
    <alternativeName>
        <fullName evidence="9">Transcription factor HTF-4</fullName>
    </alternativeName>
</protein>
<feature type="region of interest" description="Disordered" evidence="11">
    <location>
        <begin position="287"/>
        <end position="336"/>
    </location>
</feature>
<feature type="compositionally biased region" description="Low complexity" evidence="11">
    <location>
        <begin position="352"/>
        <end position="363"/>
    </location>
</feature>
<evidence type="ECO:0000256" key="8">
    <source>
        <dbReference type="ARBA" id="ARBA00041543"/>
    </source>
</evidence>
<comment type="subcellular location">
    <subcellularLocation>
        <location evidence="1">Nucleus</location>
    </subcellularLocation>
</comment>
<evidence type="ECO:0000256" key="6">
    <source>
        <dbReference type="ARBA" id="ARBA00023242"/>
    </source>
</evidence>
<evidence type="ECO:0000256" key="10">
    <source>
        <dbReference type="ARBA" id="ARBA00043010"/>
    </source>
</evidence>
<evidence type="ECO:0000256" key="4">
    <source>
        <dbReference type="ARBA" id="ARBA00023125"/>
    </source>
</evidence>
<dbReference type="GeneID" id="110205221"/>
<evidence type="ECO:0000256" key="5">
    <source>
        <dbReference type="ARBA" id="ARBA00023163"/>
    </source>
</evidence>
<feature type="region of interest" description="Disordered" evidence="11">
    <location>
        <begin position="25"/>
        <end position="222"/>
    </location>
</feature>
<dbReference type="PANTHER" id="PTHR11793">
    <property type="entry name" value="BASIC HELIX-LOOP-HELIX TRANSCRIPTION FACTOR"/>
    <property type="match status" value="1"/>
</dbReference>
<evidence type="ECO:0000313" key="13">
    <source>
        <dbReference type="Proteomes" id="UP000515140"/>
    </source>
</evidence>
<feature type="compositionally biased region" description="Polar residues" evidence="11">
    <location>
        <begin position="144"/>
        <end position="163"/>
    </location>
</feature>
<dbReference type="FunFam" id="4.10.280.10:FF:000001">
    <property type="entry name" value="Putative transcription factor 12"/>
    <property type="match status" value="1"/>
</dbReference>
<feature type="compositionally biased region" description="Polar residues" evidence="11">
    <location>
        <begin position="56"/>
        <end position="72"/>
    </location>
</feature>
<evidence type="ECO:0000313" key="14">
    <source>
        <dbReference type="RefSeq" id="XP_020837312.1"/>
    </source>
</evidence>
<keyword evidence="5" id="KW-0804">Transcription</keyword>
<dbReference type="PANTHER" id="PTHR11793:SF11">
    <property type="entry name" value="TRANSCRIPTION FACTOR 12"/>
    <property type="match status" value="1"/>
</dbReference>
<keyword evidence="13" id="KW-1185">Reference proteome</keyword>
<evidence type="ECO:0000259" key="12">
    <source>
        <dbReference type="PROSITE" id="PS50888"/>
    </source>
</evidence>
<sequence length="681" mass="72705">MNSQQQRMAAIGTDKELSDLLDFSAMFSPPVNSGKTRPTTLGSSQFSGSGMDERGGTSSWGTSGQPSPSYDSSRGFADSPHYSDHLNDSRLGAHEGLSPTPFMNSNLMGKTSERGSFPLYSRDTGLPGCQSSLLRQDIGLGSPAQLSSSGKAGTPYYSFSATSSRRRPLHDSSALDPLQAKKVRKVPPGLPSSVYAPSPNSDDFNRESPSYPSPKPPTSMFASTFFMQDGTHNSSDLWSSSNGMSQPGYGGILGTSTSHMSQSSSYGSLHTHDRLSYPPHSVSPTDINASLPPMSSFHRGSTSSSPYVAASHTPPINGSDNILGTRGNAAGSSQTGDALGKALASIYSPDHTSSSFPSNPSTPVGSPSPLTGASQWSRPGGQPPSSPNYENSLHSLSRMEDRLDRLDDAIHVLRNHAVGPSTSLPAGHGDIHSLLGPSHNASLGSLNSNYGGSSLVTSSRSASMVGTHREDSVNLNGNHSVLSSTVPASSTDLNHKTQENYRGGLQSQSGAVGPTEIKSENKEKDENLHEPPSSDDMKSDDESSQKDIKVSSRGRTSSTNEDEDLNPEQKVEREKERRMANNARERLRVRDINEAFKELGRMCQLHLKSEKPQTKLLILHQAVAVILSLEQQVRERNLNPKAACLKRREEEKVSAVSAEPPTTLPGSHPGLSETTNPMGHM</sequence>
<feature type="compositionally biased region" description="Basic and acidic residues" evidence="11">
    <location>
        <begin position="567"/>
        <end position="579"/>
    </location>
</feature>
<dbReference type="InterPro" id="IPR011598">
    <property type="entry name" value="bHLH_dom"/>
</dbReference>
<keyword evidence="3" id="KW-0805">Transcription regulation</keyword>
<feature type="region of interest" description="Disordered" evidence="11">
    <location>
        <begin position="650"/>
        <end position="681"/>
    </location>
</feature>
<evidence type="ECO:0000256" key="3">
    <source>
        <dbReference type="ARBA" id="ARBA00023015"/>
    </source>
</evidence>
<dbReference type="Gene3D" id="4.10.280.10">
    <property type="entry name" value="Helix-loop-helix DNA-binding domain"/>
    <property type="match status" value="1"/>
</dbReference>
<feature type="compositionally biased region" description="Basic and acidic residues" evidence="11">
    <location>
        <begin position="535"/>
        <end position="550"/>
    </location>
</feature>
<evidence type="ECO:0000256" key="2">
    <source>
        <dbReference type="ARBA" id="ARBA00022473"/>
    </source>
</evidence>
<feature type="domain" description="BHLH" evidence="12">
    <location>
        <begin position="576"/>
        <end position="629"/>
    </location>
</feature>
<dbReference type="GO" id="GO:0045893">
    <property type="term" value="P:positive regulation of DNA-templated transcription"/>
    <property type="evidence" value="ECO:0007669"/>
    <property type="project" value="UniProtKB-ARBA"/>
</dbReference>
<feature type="compositionally biased region" description="Polar residues" evidence="11">
    <location>
        <begin position="672"/>
        <end position="681"/>
    </location>
</feature>
<dbReference type="InterPro" id="IPR036638">
    <property type="entry name" value="HLH_DNA-bd_sf"/>
</dbReference>
<dbReference type="GO" id="GO:0005634">
    <property type="term" value="C:nucleus"/>
    <property type="evidence" value="ECO:0007669"/>
    <property type="project" value="UniProtKB-SubCell"/>
</dbReference>
<keyword evidence="4" id="KW-0238">DNA-binding</keyword>
<name>A0A6P5JSV0_PHACI</name>
<accession>A0A6P5JSV0</accession>
<dbReference type="Proteomes" id="UP000515140">
    <property type="component" value="Unplaced"/>
</dbReference>
<feature type="compositionally biased region" description="Polar residues" evidence="11">
    <location>
        <begin position="473"/>
        <end position="492"/>
    </location>
</feature>
<dbReference type="SUPFAM" id="SSF47459">
    <property type="entry name" value="HLH, helix-loop-helix DNA-binding domain"/>
    <property type="match status" value="1"/>
</dbReference>
<dbReference type="CDD" id="cd18945">
    <property type="entry name" value="bHLH_E-protein_TCF4_E2-2"/>
    <property type="match status" value="1"/>
</dbReference>
<dbReference type="GO" id="GO:0000981">
    <property type="term" value="F:DNA-binding transcription factor activity, RNA polymerase II-specific"/>
    <property type="evidence" value="ECO:0007669"/>
    <property type="project" value="TreeGrafter"/>
</dbReference>
<evidence type="ECO:0000256" key="11">
    <source>
        <dbReference type="SAM" id="MobiDB-lite"/>
    </source>
</evidence>
<keyword evidence="6" id="KW-0539">Nucleus</keyword>
<dbReference type="InterPro" id="IPR051098">
    <property type="entry name" value="NeuroDiff_E-box_TFs"/>
</dbReference>
<evidence type="ECO:0000256" key="9">
    <source>
        <dbReference type="ARBA" id="ARBA00042405"/>
    </source>
</evidence>
<dbReference type="AlphaFoldDB" id="A0A6P5JSV0"/>
<feature type="compositionally biased region" description="Basic and acidic residues" evidence="11">
    <location>
        <begin position="517"/>
        <end position="529"/>
    </location>
</feature>
<keyword evidence="2" id="KW-0217">Developmental protein</keyword>
<evidence type="ECO:0000256" key="7">
    <source>
        <dbReference type="ARBA" id="ARBA00040507"/>
    </source>
</evidence>
<feature type="region of interest" description="Disordered" evidence="11">
    <location>
        <begin position="455"/>
        <end position="579"/>
    </location>
</feature>
<dbReference type="GO" id="GO:0000785">
    <property type="term" value="C:chromatin"/>
    <property type="evidence" value="ECO:0007669"/>
    <property type="project" value="TreeGrafter"/>
</dbReference>
<dbReference type="GO" id="GO:0005667">
    <property type="term" value="C:transcription regulator complex"/>
    <property type="evidence" value="ECO:0007669"/>
    <property type="project" value="TreeGrafter"/>
</dbReference>
<dbReference type="GO" id="GO:0000978">
    <property type="term" value="F:RNA polymerase II cis-regulatory region sequence-specific DNA binding"/>
    <property type="evidence" value="ECO:0007669"/>
    <property type="project" value="TreeGrafter"/>
</dbReference>
<dbReference type="GO" id="GO:0046983">
    <property type="term" value="F:protein dimerization activity"/>
    <property type="evidence" value="ECO:0007669"/>
    <property type="project" value="InterPro"/>
</dbReference>
<feature type="compositionally biased region" description="Basic and acidic residues" evidence="11">
    <location>
        <begin position="81"/>
        <end position="93"/>
    </location>
</feature>